<reference evidence="1" key="1">
    <citation type="submission" date="2019-12" db="EMBL/GenBank/DDBJ databases">
        <title>An insight into the sialome of adult female Ixodes ricinus ticks feeding for 6 days.</title>
        <authorList>
            <person name="Perner J."/>
            <person name="Ribeiro J.M.C."/>
        </authorList>
    </citation>
    <scope>NUCLEOTIDE SEQUENCE</scope>
    <source>
        <strain evidence="1">Semi-engorged</strain>
        <tissue evidence="1">Salivary glands</tissue>
    </source>
</reference>
<protein>
    <submittedName>
        <fullName evidence="1">Uncharacterized protein</fullName>
    </submittedName>
</protein>
<dbReference type="AlphaFoldDB" id="A0A6B0UBD5"/>
<evidence type="ECO:0000313" key="1">
    <source>
        <dbReference type="EMBL" id="MXU85955.1"/>
    </source>
</evidence>
<proteinExistence type="predicted"/>
<organism evidence="1">
    <name type="scientific">Ixodes ricinus</name>
    <name type="common">Common tick</name>
    <name type="synonym">Acarus ricinus</name>
    <dbReference type="NCBI Taxonomy" id="34613"/>
    <lineage>
        <taxon>Eukaryota</taxon>
        <taxon>Metazoa</taxon>
        <taxon>Ecdysozoa</taxon>
        <taxon>Arthropoda</taxon>
        <taxon>Chelicerata</taxon>
        <taxon>Arachnida</taxon>
        <taxon>Acari</taxon>
        <taxon>Parasitiformes</taxon>
        <taxon>Ixodida</taxon>
        <taxon>Ixodoidea</taxon>
        <taxon>Ixodidae</taxon>
        <taxon>Ixodinae</taxon>
        <taxon>Ixodes</taxon>
    </lineage>
</organism>
<sequence>MSTSCRCSTLVSVSPASAGTSGVVVSRLQVYTSVVNFQKSPSTAVALRPPKTYMSVPTMAAPWNQRGVGARSASRDTFTSFQRLKSRS</sequence>
<name>A0A6B0UBD5_IXORI</name>
<accession>A0A6B0UBD5</accession>
<dbReference type="EMBL" id="GIFC01003872">
    <property type="protein sequence ID" value="MXU85955.1"/>
    <property type="molecule type" value="Transcribed_RNA"/>
</dbReference>